<keyword evidence="4" id="KW-0812">Transmembrane</keyword>
<dbReference type="InterPro" id="IPR029044">
    <property type="entry name" value="Nucleotide-diphossugar_trans"/>
</dbReference>
<accession>A0ABW8LXQ2</accession>
<dbReference type="SUPFAM" id="SSF88713">
    <property type="entry name" value="Glycoside hydrolase/deacetylase"/>
    <property type="match status" value="1"/>
</dbReference>
<organism evidence="6 7">
    <name type="scientific">Streptomyces milbemycinicus</name>
    <dbReference type="NCBI Taxonomy" id="476552"/>
    <lineage>
        <taxon>Bacteria</taxon>
        <taxon>Bacillati</taxon>
        <taxon>Actinomycetota</taxon>
        <taxon>Actinomycetes</taxon>
        <taxon>Kitasatosporales</taxon>
        <taxon>Streptomycetaceae</taxon>
        <taxon>Streptomyces</taxon>
    </lineage>
</organism>
<feature type="transmembrane region" description="Helical" evidence="4">
    <location>
        <begin position="307"/>
        <end position="331"/>
    </location>
</feature>
<protein>
    <submittedName>
        <fullName evidence="6">Bifunctional polysaccharide deacetylase/glycosyltransferase family 2 protein</fullName>
    </submittedName>
</protein>
<dbReference type="PANTHER" id="PTHR43630">
    <property type="entry name" value="POLY-BETA-1,6-N-ACETYL-D-GLUCOSAMINE SYNTHASE"/>
    <property type="match status" value="1"/>
</dbReference>
<gene>
    <name evidence="6" type="ORF">ACI2L5_38145</name>
</gene>
<keyword evidence="4" id="KW-1133">Transmembrane helix</keyword>
<evidence type="ECO:0000256" key="3">
    <source>
        <dbReference type="ARBA" id="ARBA00022679"/>
    </source>
</evidence>
<feature type="transmembrane region" description="Helical" evidence="4">
    <location>
        <begin position="628"/>
        <end position="648"/>
    </location>
</feature>
<dbReference type="SUPFAM" id="SSF53448">
    <property type="entry name" value="Nucleotide-diphospho-sugar transferases"/>
    <property type="match status" value="1"/>
</dbReference>
<keyword evidence="3" id="KW-0808">Transferase</keyword>
<dbReference type="Gene3D" id="3.90.550.10">
    <property type="entry name" value="Spore Coat Polysaccharide Biosynthesis Protein SpsA, Chain A"/>
    <property type="match status" value="1"/>
</dbReference>
<reference evidence="6 7" key="1">
    <citation type="submission" date="2024-11" db="EMBL/GenBank/DDBJ databases">
        <title>The Natural Products Discovery Center: Release of the First 8490 Sequenced Strains for Exploring Actinobacteria Biosynthetic Diversity.</title>
        <authorList>
            <person name="Kalkreuter E."/>
            <person name="Kautsar S.A."/>
            <person name="Yang D."/>
            <person name="Bader C.D."/>
            <person name="Teijaro C.N."/>
            <person name="Fluegel L."/>
            <person name="Davis C.M."/>
            <person name="Simpson J.R."/>
            <person name="Lauterbach L."/>
            <person name="Steele A.D."/>
            <person name="Gui C."/>
            <person name="Meng S."/>
            <person name="Li G."/>
            <person name="Viehrig K."/>
            <person name="Ye F."/>
            <person name="Su P."/>
            <person name="Kiefer A.F."/>
            <person name="Nichols A."/>
            <person name="Cepeda A.J."/>
            <person name="Yan W."/>
            <person name="Fan B."/>
            <person name="Jiang Y."/>
            <person name="Adhikari A."/>
            <person name="Zheng C.-J."/>
            <person name="Schuster L."/>
            <person name="Cowan T.M."/>
            <person name="Smanski M.J."/>
            <person name="Chevrette M.G."/>
            <person name="De Carvalho L.P.S."/>
            <person name="Shen B."/>
        </authorList>
    </citation>
    <scope>NUCLEOTIDE SEQUENCE [LARGE SCALE GENOMIC DNA]</scope>
    <source>
        <strain evidence="6 7">NPDC020863</strain>
    </source>
</reference>
<evidence type="ECO:0000313" key="7">
    <source>
        <dbReference type="Proteomes" id="UP001620295"/>
    </source>
</evidence>
<dbReference type="PROSITE" id="PS51677">
    <property type="entry name" value="NODB"/>
    <property type="match status" value="1"/>
</dbReference>
<dbReference type="InterPro" id="IPR002509">
    <property type="entry name" value="NODB_dom"/>
</dbReference>
<sequence length="710" mass="77830">MAAAGRHAVPRLRIMLGVATLVAVVCGMLLDGYLHAEVGNDARVHRSYHAHDVPHRVRTGGPVLTFDDHGRPTGHRIPARTIALTFDDGPDPRWTPKVLKVLRRHDVPGTFFVLGQMVVRNPSLVRRLRADGHEIGVHTFTHADLAYQDRDRVDRELAQSQLALAGAAGISSSLFRAPYASTLGALDDRTWPVQRYLGDRGYISAFIDVDSRDWQRPAVERIVRNATPKAGKGAAVLFHDAGGDRSRTVRALGTYIERMKAKGYTFTTVTGALGAEAAVHPADGARVWQGRALIWAAAVTQFAMPGLAWLLAVVGLAVLARLLMMVVLAWWHRRARDLRRFTWGRAVDEPVSVIVPAYNEKECIANTVNSLAASTHPMEILVVDDGSTDGTADIVQALGLPNVRVLRQENAGKAAALNRGIAEARFDLIVMMDGDTVFEPGTVCELVRPFADPGVGAVAGNAKVGNRAGLIGAWQHIEYVMGFNLDRRMYDLLRCMPTIPGAIGAFRRRALLDVGGMSADTLAEDTDITIALHRAGWRVVYQDSACAWTEAPGTLGQLWRQRYRWSYGTMQALWKHRRSLVDHGPSGRFGRVGMPLVVLFQVVAPLCAPLIDLFTLYGAVFIDPVKALLAWSALMLAQLLGAAYAFRLDGERYGPLLALPLQQIAYRQLMYLVLLHSCVTAATGALLPWQKLRRTGEVDTPRTPEPKAVR</sequence>
<evidence type="ECO:0000256" key="2">
    <source>
        <dbReference type="ARBA" id="ARBA00022676"/>
    </source>
</evidence>
<evidence type="ECO:0000313" key="6">
    <source>
        <dbReference type="EMBL" id="MFK4270709.1"/>
    </source>
</evidence>
<feature type="transmembrane region" description="Helical" evidence="4">
    <location>
        <begin position="596"/>
        <end position="622"/>
    </location>
</feature>
<keyword evidence="2" id="KW-0328">Glycosyltransferase</keyword>
<dbReference type="Gene3D" id="3.20.20.370">
    <property type="entry name" value="Glycoside hydrolase/deacetylase"/>
    <property type="match status" value="1"/>
</dbReference>
<dbReference type="CDD" id="cd06423">
    <property type="entry name" value="CESA_like"/>
    <property type="match status" value="1"/>
</dbReference>
<evidence type="ECO:0000256" key="4">
    <source>
        <dbReference type="SAM" id="Phobius"/>
    </source>
</evidence>
<name>A0ABW8LXQ2_9ACTN</name>
<dbReference type="Pfam" id="PF13641">
    <property type="entry name" value="Glyco_tranf_2_3"/>
    <property type="match status" value="1"/>
</dbReference>
<comment type="similarity">
    <text evidence="1">Belongs to the glycosyltransferase 2 family.</text>
</comment>
<evidence type="ECO:0000256" key="1">
    <source>
        <dbReference type="ARBA" id="ARBA00006739"/>
    </source>
</evidence>
<evidence type="ECO:0000259" key="5">
    <source>
        <dbReference type="PROSITE" id="PS51677"/>
    </source>
</evidence>
<dbReference type="Pfam" id="PF01522">
    <property type="entry name" value="Polysacc_deac_1"/>
    <property type="match status" value="1"/>
</dbReference>
<keyword evidence="7" id="KW-1185">Reference proteome</keyword>
<dbReference type="Proteomes" id="UP001620295">
    <property type="component" value="Unassembled WGS sequence"/>
</dbReference>
<keyword evidence="4" id="KW-0472">Membrane</keyword>
<dbReference type="RefSeq" id="WP_358628750.1">
    <property type="nucleotide sequence ID" value="NZ_JBFAEV010000001.1"/>
</dbReference>
<comment type="caution">
    <text evidence="6">The sequence shown here is derived from an EMBL/GenBank/DDBJ whole genome shotgun (WGS) entry which is preliminary data.</text>
</comment>
<feature type="transmembrane region" description="Helical" evidence="4">
    <location>
        <begin position="12"/>
        <end position="34"/>
    </location>
</feature>
<feature type="domain" description="NodB homology" evidence="5">
    <location>
        <begin position="80"/>
        <end position="267"/>
    </location>
</feature>
<dbReference type="InterPro" id="IPR011330">
    <property type="entry name" value="Glyco_hydro/deAcase_b/a-brl"/>
</dbReference>
<dbReference type="EMBL" id="JBJDQH010000014">
    <property type="protein sequence ID" value="MFK4270709.1"/>
    <property type="molecule type" value="Genomic_DNA"/>
</dbReference>
<feature type="transmembrane region" description="Helical" evidence="4">
    <location>
        <begin position="669"/>
        <end position="689"/>
    </location>
</feature>
<proteinExistence type="inferred from homology"/>
<dbReference type="PANTHER" id="PTHR43630:SF1">
    <property type="entry name" value="POLY-BETA-1,6-N-ACETYL-D-GLUCOSAMINE SYNTHASE"/>
    <property type="match status" value="1"/>
</dbReference>